<dbReference type="AlphaFoldDB" id="A0A8S1QHX9"/>
<accession>A0A8S1QHX9</accession>
<dbReference type="EMBL" id="CAJJDN010000105">
    <property type="protein sequence ID" value="CAD8114065.1"/>
    <property type="molecule type" value="Genomic_DNA"/>
</dbReference>
<name>A0A8S1QHX9_9CILI</name>
<organism evidence="1 2">
    <name type="scientific">Paramecium sonneborni</name>
    <dbReference type="NCBI Taxonomy" id="65129"/>
    <lineage>
        <taxon>Eukaryota</taxon>
        <taxon>Sar</taxon>
        <taxon>Alveolata</taxon>
        <taxon>Ciliophora</taxon>
        <taxon>Intramacronucleata</taxon>
        <taxon>Oligohymenophorea</taxon>
        <taxon>Peniculida</taxon>
        <taxon>Parameciidae</taxon>
        <taxon>Paramecium</taxon>
    </lineage>
</organism>
<proteinExistence type="predicted"/>
<gene>
    <name evidence="1" type="ORF">PSON_ATCC_30995.1.T1050007</name>
</gene>
<evidence type="ECO:0000313" key="1">
    <source>
        <dbReference type="EMBL" id="CAD8114065.1"/>
    </source>
</evidence>
<keyword evidence="2" id="KW-1185">Reference proteome</keyword>
<evidence type="ECO:0000313" key="2">
    <source>
        <dbReference type="Proteomes" id="UP000692954"/>
    </source>
</evidence>
<sequence length="95" mass="11310">MAGKFKDGIKLGSWKYLSRMRYYSQIENIGEGKYSEDGLMNGNWIDLDDMYLGYLIFYQQQVFCRCNLWENIKMEKKLEDGISNSKQEKIFIIIN</sequence>
<comment type="caution">
    <text evidence="1">The sequence shown here is derived from an EMBL/GenBank/DDBJ whole genome shotgun (WGS) entry which is preliminary data.</text>
</comment>
<dbReference type="Proteomes" id="UP000692954">
    <property type="component" value="Unassembled WGS sequence"/>
</dbReference>
<protein>
    <submittedName>
        <fullName evidence="1">Uncharacterized protein</fullName>
    </submittedName>
</protein>
<reference evidence="1" key="1">
    <citation type="submission" date="2021-01" db="EMBL/GenBank/DDBJ databases">
        <authorList>
            <consortium name="Genoscope - CEA"/>
            <person name="William W."/>
        </authorList>
    </citation>
    <scope>NUCLEOTIDE SEQUENCE</scope>
</reference>